<gene>
    <name evidence="1" type="ORF">RSSM_03429</name>
</gene>
<comment type="caution">
    <text evidence="1">The sequence shown here is derived from an EMBL/GenBank/DDBJ whole genome shotgun (WGS) entry which is preliminary data.</text>
</comment>
<dbReference type="OrthoDB" id="267207at2"/>
<dbReference type="AlphaFoldDB" id="M5U0Y4"/>
<dbReference type="EMBL" id="ANOH01000228">
    <property type="protein sequence ID" value="EMI55105.1"/>
    <property type="molecule type" value="Genomic_DNA"/>
</dbReference>
<accession>M5U0Y4</accession>
<reference evidence="1 2" key="1">
    <citation type="journal article" date="2013" name="Mar. Genomics">
        <title>Expression of sulfatases in Rhodopirellula baltica and the diversity of sulfatases in the genus Rhodopirellula.</title>
        <authorList>
            <person name="Wegner C.E."/>
            <person name="Richter-Heitmann T."/>
            <person name="Klindworth A."/>
            <person name="Klockow C."/>
            <person name="Richter M."/>
            <person name="Achstetter T."/>
            <person name="Glockner F.O."/>
            <person name="Harder J."/>
        </authorList>
    </citation>
    <scope>NUCLEOTIDE SEQUENCE [LARGE SCALE GENOMIC DNA]</scope>
    <source>
        <strain evidence="1 2">SM41</strain>
    </source>
</reference>
<evidence type="ECO:0000313" key="1">
    <source>
        <dbReference type="EMBL" id="EMI55105.1"/>
    </source>
</evidence>
<keyword evidence="2" id="KW-1185">Reference proteome</keyword>
<dbReference type="RefSeq" id="WP_008680575.1">
    <property type="nucleotide sequence ID" value="NZ_ANOH01000228.1"/>
</dbReference>
<evidence type="ECO:0008006" key="3">
    <source>
        <dbReference type="Google" id="ProtNLM"/>
    </source>
</evidence>
<dbReference type="PATRIC" id="fig|1263870.3.peg.3646"/>
<sequence length="225" mass="25421">MKHTIAVVLFFGLFTGCEARRQTEQTTFEAPEAEYVLAIAVDFSGSFIDKMANDGEAYRFTMDVIDRYMRERPSDEGRLVITQLSATDDPLLWEGPPMQLRKDFASADDFRNFVLARNDPNGSRIFEGLSSTLSYLDGHRAIRNGAKPALFVLSDMADTSDDADEQEAEISLKFKEFGQSGGTVGMYYVHQQLLPRWQQTLAKSGMRDYVVECDIVTRPTLPEFQ</sequence>
<dbReference type="PROSITE" id="PS51257">
    <property type="entry name" value="PROKAR_LIPOPROTEIN"/>
    <property type="match status" value="1"/>
</dbReference>
<proteinExistence type="predicted"/>
<name>M5U0Y4_9BACT</name>
<evidence type="ECO:0000313" key="2">
    <source>
        <dbReference type="Proteomes" id="UP000011885"/>
    </source>
</evidence>
<protein>
    <recommendedName>
        <fullName evidence="3">VWFA domain-containing protein</fullName>
    </recommendedName>
</protein>
<dbReference type="Proteomes" id="UP000011885">
    <property type="component" value="Unassembled WGS sequence"/>
</dbReference>
<organism evidence="1 2">
    <name type="scientific">Rhodopirellula sallentina SM41</name>
    <dbReference type="NCBI Taxonomy" id="1263870"/>
    <lineage>
        <taxon>Bacteria</taxon>
        <taxon>Pseudomonadati</taxon>
        <taxon>Planctomycetota</taxon>
        <taxon>Planctomycetia</taxon>
        <taxon>Pirellulales</taxon>
        <taxon>Pirellulaceae</taxon>
        <taxon>Rhodopirellula</taxon>
    </lineage>
</organism>